<evidence type="ECO:0000313" key="3">
    <source>
        <dbReference type="Proteomes" id="UP000606008"/>
    </source>
</evidence>
<dbReference type="Proteomes" id="UP000606008">
    <property type="component" value="Unassembled WGS sequence"/>
</dbReference>
<feature type="transmembrane region" description="Helical" evidence="1">
    <location>
        <begin position="147"/>
        <end position="164"/>
    </location>
</feature>
<accession>A0ABX0QS52</accession>
<keyword evidence="1" id="KW-1133">Transmembrane helix</keyword>
<comment type="caution">
    <text evidence="2">The sequence shown here is derived from an EMBL/GenBank/DDBJ whole genome shotgun (WGS) entry which is preliminary data.</text>
</comment>
<reference evidence="3" key="1">
    <citation type="submission" date="2019-09" db="EMBL/GenBank/DDBJ databases">
        <authorList>
            <person name="Jung D.-H."/>
        </authorList>
    </citation>
    <scope>NUCLEOTIDE SEQUENCE [LARGE SCALE GENOMIC DNA]</scope>
    <source>
        <strain evidence="3">JA-25</strain>
    </source>
</reference>
<feature type="transmembrane region" description="Helical" evidence="1">
    <location>
        <begin position="96"/>
        <end position="114"/>
    </location>
</feature>
<evidence type="ECO:0000313" key="2">
    <source>
        <dbReference type="EMBL" id="NID13712.1"/>
    </source>
</evidence>
<proteinExistence type="predicted"/>
<evidence type="ECO:0000256" key="1">
    <source>
        <dbReference type="SAM" id="Phobius"/>
    </source>
</evidence>
<keyword evidence="1" id="KW-0472">Membrane</keyword>
<name>A0ABX0QS52_9BACT</name>
<dbReference type="EMBL" id="WAEL01000014">
    <property type="protein sequence ID" value="NID13712.1"/>
    <property type="molecule type" value="Genomic_DNA"/>
</dbReference>
<feature type="transmembrane region" description="Helical" evidence="1">
    <location>
        <begin position="176"/>
        <end position="194"/>
    </location>
</feature>
<gene>
    <name evidence="2" type="ORF">F7231_26320</name>
</gene>
<evidence type="ECO:0008006" key="4">
    <source>
        <dbReference type="Google" id="ProtNLM"/>
    </source>
</evidence>
<keyword evidence="1" id="KW-0812">Transmembrane</keyword>
<keyword evidence="3" id="KW-1185">Reference proteome</keyword>
<feature type="transmembrane region" description="Helical" evidence="1">
    <location>
        <begin position="70"/>
        <end position="90"/>
    </location>
</feature>
<feature type="transmembrane region" description="Helical" evidence="1">
    <location>
        <begin position="28"/>
        <end position="50"/>
    </location>
</feature>
<sequence>MPTWLFGLLLYVAPVRLNVDTYSPDVRLSLLILVFVGTFAIPSLLILYLFRTGLLTDLTMPERADRRFPYLISGIVYSVVTYLFAFRMSLFSETSPGVAVILGSITLSILLVGIINTVWKISAHTVGIGGVLGTIMLMLIKYGDTDLFLPFVGLIALSGLVASARLQLNAHTVGQVGAGLGLGVLVSGLAVFWLV</sequence>
<feature type="transmembrane region" description="Helical" evidence="1">
    <location>
        <begin position="121"/>
        <end position="141"/>
    </location>
</feature>
<reference evidence="3" key="2">
    <citation type="submission" date="2023-07" db="EMBL/GenBank/DDBJ databases">
        <authorList>
            <person name="Jung D.-H."/>
        </authorList>
    </citation>
    <scope>NUCLEOTIDE SEQUENCE [LARGE SCALE GENOMIC DNA]</scope>
    <source>
        <strain evidence="3">JA-25</strain>
    </source>
</reference>
<organism evidence="2 3">
    <name type="scientific">Fibrivirga algicola</name>
    <dbReference type="NCBI Taxonomy" id="2950420"/>
    <lineage>
        <taxon>Bacteria</taxon>
        <taxon>Pseudomonadati</taxon>
        <taxon>Bacteroidota</taxon>
        <taxon>Cytophagia</taxon>
        <taxon>Cytophagales</taxon>
        <taxon>Spirosomataceae</taxon>
        <taxon>Fibrivirga</taxon>
    </lineage>
</organism>
<protein>
    <recommendedName>
        <fullName evidence="4">Phosphatase PAP2 family protein</fullName>
    </recommendedName>
</protein>